<dbReference type="Pfam" id="PF24564">
    <property type="entry name" value="DUF7605"/>
    <property type="match status" value="1"/>
</dbReference>
<dbReference type="EMBL" id="QAPG01000026">
    <property type="protein sequence ID" value="TDZ37182.1"/>
    <property type="molecule type" value="Genomic_DNA"/>
</dbReference>
<organism evidence="5 6">
    <name type="scientific">Colletotrichum spinosum</name>
    <dbReference type="NCBI Taxonomy" id="1347390"/>
    <lineage>
        <taxon>Eukaryota</taxon>
        <taxon>Fungi</taxon>
        <taxon>Dikarya</taxon>
        <taxon>Ascomycota</taxon>
        <taxon>Pezizomycotina</taxon>
        <taxon>Sordariomycetes</taxon>
        <taxon>Hypocreomycetidae</taxon>
        <taxon>Glomerellales</taxon>
        <taxon>Glomerellaceae</taxon>
        <taxon>Colletotrichum</taxon>
        <taxon>Colletotrichum orbiculare species complex</taxon>
    </lineage>
</organism>
<dbReference type="InterPro" id="IPR045063">
    <property type="entry name" value="Dynamin_N"/>
</dbReference>
<evidence type="ECO:0000313" key="6">
    <source>
        <dbReference type="Proteomes" id="UP000295083"/>
    </source>
</evidence>
<evidence type="ECO:0000313" key="5">
    <source>
        <dbReference type="EMBL" id="TDZ37182.1"/>
    </source>
</evidence>
<keyword evidence="6" id="KW-1185">Reference proteome</keyword>
<dbReference type="PANTHER" id="PTHR36681">
    <property type="entry name" value="NUCLEAR GTPASE, GERMINAL CENTER-ASSOCIATED, TANDEM DUPLICATE 3"/>
    <property type="match status" value="1"/>
</dbReference>
<comment type="caution">
    <text evidence="5">The sequence shown here is derived from an EMBL/GenBank/DDBJ whole genome shotgun (WGS) entry which is preliminary data.</text>
</comment>
<feature type="compositionally biased region" description="Basic and acidic residues" evidence="2">
    <location>
        <begin position="400"/>
        <end position="414"/>
    </location>
</feature>
<gene>
    <name evidence="5" type="primary">Nuggc-1</name>
    <name evidence="5" type="ORF">C8035_v008964</name>
</gene>
<feature type="coiled-coil region" evidence="1">
    <location>
        <begin position="788"/>
        <end position="815"/>
    </location>
</feature>
<name>A0A4R8QEJ5_9PEZI</name>
<feature type="domain" description="DUF7605" evidence="4">
    <location>
        <begin position="699"/>
        <end position="859"/>
    </location>
</feature>
<feature type="region of interest" description="Disordered" evidence="2">
    <location>
        <begin position="952"/>
        <end position="972"/>
    </location>
</feature>
<feature type="domain" description="Dynamin N-terminal" evidence="3">
    <location>
        <begin position="51"/>
        <end position="288"/>
    </location>
</feature>
<dbReference type="InterPro" id="IPR027417">
    <property type="entry name" value="P-loop_NTPase"/>
</dbReference>
<keyword evidence="1" id="KW-0175">Coiled coil</keyword>
<dbReference type="Gene3D" id="3.40.50.300">
    <property type="entry name" value="P-loop containing nucleotide triphosphate hydrolases"/>
    <property type="match status" value="1"/>
</dbReference>
<reference evidence="5 6" key="1">
    <citation type="submission" date="2018-11" db="EMBL/GenBank/DDBJ databases">
        <title>Genome sequence and assembly of Colletotrichum spinosum.</title>
        <authorList>
            <person name="Gan P."/>
            <person name="Shirasu K."/>
        </authorList>
    </citation>
    <scope>NUCLEOTIDE SEQUENCE [LARGE SCALE GENOMIC DNA]</scope>
    <source>
        <strain evidence="5 6">CBS 515.97</strain>
    </source>
</reference>
<dbReference type="Pfam" id="PF00350">
    <property type="entry name" value="Dynamin_N"/>
    <property type="match status" value="1"/>
</dbReference>
<accession>A0A4R8QEJ5</accession>
<dbReference type="InterPro" id="IPR056024">
    <property type="entry name" value="DUF7605"/>
</dbReference>
<dbReference type="AlphaFoldDB" id="A0A4R8QEJ5"/>
<feature type="compositionally biased region" description="Acidic residues" evidence="2">
    <location>
        <begin position="415"/>
        <end position="428"/>
    </location>
</feature>
<sequence length="972" mass="107468">MTAQAMNFATQRVLEDLGQSLEKLGVSKRAEDWKQSLQKLRSEAEMPRLIIGVLGDTGAGKSSVINAVLGESSVVPANCMRACTAVVTEIAWNTSEDPLKKYSAEIEFLSQPEWLAEVTHYQHDILGPNGKVSKRDIRTPDSDAHTAYAVLQAVYPGLTHDELEQVQPHDLASRASVRAVTGSIKRIEEAGCKALSDKIQAYVDSVATSDTGGEESTLAYWPLVKTVRIFLKSEVLSTGVVLVDLPGSQDSNHARSTVASKYMEQCTRLWVVADIIRAVNNKTAKTLLGQNFKQQLKLDGGFSYITFICTKTDLIHLKEAAASLGLEDTMEEMDRSIDETKSKIGDAKSELAELEHMKSHLKEQSKILVDEIDTWQGLRKQAANGESAYEPTISPRKRKLQESNEARKKAKIVDESSDTEDEAGDESDTPSGNDDQRELVSVEQAKIKLEQLKETKRALRVEKKNVARQIKELKESCSNLTAHCTKTKHEMHLLCIRGRNDYSRREIQNDFGFGLKELDDDLRATQNQGSQEREGDDDNNEEIDYAEIGRALPVFCVSSRGFLGLIGEDRNTKPITGLTAVEDTQIPGLQRHTLEVAEAAIGHHHKHRLNEVCRFLRGVDLFFSKEGVLPTLSDAEKMEEINNLQRSLGKVHLTIAESVAGCIADCREATSGVLQNLPQAASTASSRALPTAQGWHRHRDEGGISWGTYRATCRRFGVFKGSTGPRDFNEDLLHPIKAATAVPWDQAFNKQIPKSLSRAALAAEHLIQSFHENLKARPFLAQNGEAVQEILSKNIATLKEALAQAARKRKRLLKQSHLVASRKVNVLVESSLRETYIQCAQVKGKGAFEAMYNLLDTRLEAIGDSVFHEGADSVVDAVDQLITNLEATMIRDFDDAIDTMKRDYMAIIGTVADETDKKIRETFAPVLESFYSDWIVALTKAEEEAAAETAARAAKLADSGSAADNDDEDEDE</sequence>
<evidence type="ECO:0000256" key="2">
    <source>
        <dbReference type="SAM" id="MobiDB-lite"/>
    </source>
</evidence>
<feature type="coiled-coil region" evidence="1">
    <location>
        <begin position="330"/>
        <end position="371"/>
    </location>
</feature>
<dbReference type="Proteomes" id="UP000295083">
    <property type="component" value="Unassembled WGS sequence"/>
</dbReference>
<proteinExistence type="predicted"/>
<protein>
    <submittedName>
        <fullName evidence="5">Nuclear GTPase SLIP-GC</fullName>
    </submittedName>
</protein>
<feature type="compositionally biased region" description="Low complexity" evidence="2">
    <location>
        <begin position="952"/>
        <end position="963"/>
    </location>
</feature>
<dbReference type="PANTHER" id="PTHR36681:SF3">
    <property type="entry name" value="NUCLEAR GTPASE, GERMINAL CENTER-ASSOCIATED, TANDEM DUPLICATE 3"/>
    <property type="match status" value="1"/>
</dbReference>
<evidence type="ECO:0000259" key="4">
    <source>
        <dbReference type="Pfam" id="PF24564"/>
    </source>
</evidence>
<feature type="coiled-coil region" evidence="1">
    <location>
        <begin position="442"/>
        <end position="483"/>
    </location>
</feature>
<evidence type="ECO:0000256" key="1">
    <source>
        <dbReference type="SAM" id="Coils"/>
    </source>
</evidence>
<evidence type="ECO:0000259" key="3">
    <source>
        <dbReference type="Pfam" id="PF00350"/>
    </source>
</evidence>
<feature type="region of interest" description="Disordered" evidence="2">
    <location>
        <begin position="383"/>
        <end position="437"/>
    </location>
</feature>
<dbReference type="SUPFAM" id="SSF52540">
    <property type="entry name" value="P-loop containing nucleoside triphosphate hydrolases"/>
    <property type="match status" value="1"/>
</dbReference>